<dbReference type="Proteomes" id="UP001153076">
    <property type="component" value="Unassembled WGS sequence"/>
</dbReference>
<keyword evidence="6 7" id="KW-0067">ATP-binding</keyword>
<dbReference type="PROSITE" id="PS00107">
    <property type="entry name" value="PROTEIN_KINASE_ATP"/>
    <property type="match status" value="1"/>
</dbReference>
<dbReference type="SUPFAM" id="SSF56112">
    <property type="entry name" value="Protein kinase-like (PK-like)"/>
    <property type="match status" value="1"/>
</dbReference>
<dbReference type="GO" id="GO:0005524">
    <property type="term" value="F:ATP binding"/>
    <property type="evidence" value="ECO:0007669"/>
    <property type="project" value="UniProtKB-UniRule"/>
</dbReference>
<keyword evidence="4 7" id="KW-0547">Nucleotide-binding</keyword>
<dbReference type="Gene3D" id="3.30.200.20">
    <property type="entry name" value="Phosphorylase Kinase, domain 1"/>
    <property type="match status" value="1"/>
</dbReference>
<evidence type="ECO:0000313" key="10">
    <source>
        <dbReference type="EMBL" id="KAJ8429667.1"/>
    </source>
</evidence>
<dbReference type="InterPro" id="IPR017441">
    <property type="entry name" value="Protein_kinase_ATP_BS"/>
</dbReference>
<dbReference type="GO" id="GO:0004674">
    <property type="term" value="F:protein serine/threonine kinase activity"/>
    <property type="evidence" value="ECO:0007669"/>
    <property type="project" value="UniProtKB-KW"/>
</dbReference>
<dbReference type="OrthoDB" id="2158884at2759"/>
<keyword evidence="2 8" id="KW-0723">Serine/threonine-protein kinase</keyword>
<proteinExistence type="inferred from homology"/>
<dbReference type="InterPro" id="IPR011009">
    <property type="entry name" value="Kinase-like_dom_sf"/>
</dbReference>
<evidence type="ECO:0000256" key="3">
    <source>
        <dbReference type="ARBA" id="ARBA00022679"/>
    </source>
</evidence>
<evidence type="ECO:0000256" key="6">
    <source>
        <dbReference type="ARBA" id="ARBA00022840"/>
    </source>
</evidence>
<dbReference type="InterPro" id="IPR008271">
    <property type="entry name" value="Ser/Thr_kinase_AS"/>
</dbReference>
<organism evidence="10 11">
    <name type="scientific">Carnegiea gigantea</name>
    <dbReference type="NCBI Taxonomy" id="171969"/>
    <lineage>
        <taxon>Eukaryota</taxon>
        <taxon>Viridiplantae</taxon>
        <taxon>Streptophyta</taxon>
        <taxon>Embryophyta</taxon>
        <taxon>Tracheophyta</taxon>
        <taxon>Spermatophyta</taxon>
        <taxon>Magnoliopsida</taxon>
        <taxon>eudicotyledons</taxon>
        <taxon>Gunneridae</taxon>
        <taxon>Pentapetalae</taxon>
        <taxon>Caryophyllales</taxon>
        <taxon>Cactineae</taxon>
        <taxon>Cactaceae</taxon>
        <taxon>Cactoideae</taxon>
        <taxon>Echinocereeae</taxon>
        <taxon>Carnegiea</taxon>
    </lineage>
</organism>
<dbReference type="EMBL" id="JAKOGI010000871">
    <property type="protein sequence ID" value="KAJ8429667.1"/>
    <property type="molecule type" value="Genomic_DNA"/>
</dbReference>
<name>A0A9Q1JRG8_9CARY</name>
<evidence type="ECO:0000313" key="11">
    <source>
        <dbReference type="Proteomes" id="UP001153076"/>
    </source>
</evidence>
<evidence type="ECO:0000256" key="7">
    <source>
        <dbReference type="PROSITE-ProRule" id="PRU10141"/>
    </source>
</evidence>
<dbReference type="FunFam" id="1.10.510.10:FF:000624">
    <property type="entry name" value="Mitogen-activated protein kinase"/>
    <property type="match status" value="1"/>
</dbReference>
<reference evidence="10" key="1">
    <citation type="submission" date="2022-04" db="EMBL/GenBank/DDBJ databases">
        <title>Carnegiea gigantea Genome sequencing and assembly v2.</title>
        <authorList>
            <person name="Copetti D."/>
            <person name="Sanderson M.J."/>
            <person name="Burquez A."/>
            <person name="Wojciechowski M.F."/>
        </authorList>
    </citation>
    <scope>NUCLEOTIDE SEQUENCE</scope>
    <source>
        <strain evidence="10">SGP5-SGP5p</strain>
        <tissue evidence="10">Aerial part</tissue>
    </source>
</reference>
<dbReference type="Pfam" id="PF00069">
    <property type="entry name" value="Pkinase"/>
    <property type="match status" value="1"/>
</dbReference>
<sequence>MDKFLFLENLGEGTYGMVCRALNKETGELVAIKTMKMNYSSWEQCLNLREIKCLRKLNNHDNIVKLKEFILQENIQTLHLVFESMDCSLLHLIKNRKDSGVPFSESEIRKFAFQVLQGLAHMHKNGVIHRDLKPENLLVSEETKIKIADLGMAKEVASSPPCTVYFCTRWYRAPEVILRCERYNSAVDMWAVGVIIAEMFTLKPLFPGKSEADMMHKICSVIGSPTEELWARGMFLAKKLTYEFPRFPSTSMSVHVPSAGDDAISLIRCLCSWDPVKRPTAEEAMQHPFFTSCFGLPRSCSLSMLSKLDYCMRDCRRKSSVLEQMSSSISSSLYGCENHPIPGLDWETRFGISQMMSDMTLSTGRQIWESLAPPISSTSSHGFEHHPIPGWDLEDPSRICQMMSNIMRRVDSFPSIHLL</sequence>
<dbReference type="PROSITE" id="PS00108">
    <property type="entry name" value="PROTEIN_KINASE_ST"/>
    <property type="match status" value="1"/>
</dbReference>
<accession>A0A9Q1JRG8</accession>
<evidence type="ECO:0000256" key="5">
    <source>
        <dbReference type="ARBA" id="ARBA00022777"/>
    </source>
</evidence>
<dbReference type="AlphaFoldDB" id="A0A9Q1JRG8"/>
<dbReference type="PANTHER" id="PTHR24055">
    <property type="entry name" value="MITOGEN-ACTIVATED PROTEIN KINASE"/>
    <property type="match status" value="1"/>
</dbReference>
<dbReference type="InterPro" id="IPR050117">
    <property type="entry name" value="MAPK"/>
</dbReference>
<dbReference type="InterPro" id="IPR000719">
    <property type="entry name" value="Prot_kinase_dom"/>
</dbReference>
<dbReference type="SMART" id="SM00220">
    <property type="entry name" value="S_TKc"/>
    <property type="match status" value="1"/>
</dbReference>
<comment type="caution">
    <text evidence="10">The sequence shown here is derived from an EMBL/GenBank/DDBJ whole genome shotgun (WGS) entry which is preliminary data.</text>
</comment>
<keyword evidence="11" id="KW-1185">Reference proteome</keyword>
<gene>
    <name evidence="10" type="ORF">Cgig2_010406</name>
</gene>
<feature type="domain" description="Protein kinase" evidence="9">
    <location>
        <begin position="4"/>
        <end position="290"/>
    </location>
</feature>
<protein>
    <recommendedName>
        <fullName evidence="9">Protein kinase domain-containing protein</fullName>
    </recommendedName>
</protein>
<evidence type="ECO:0000256" key="8">
    <source>
        <dbReference type="RuleBase" id="RU000304"/>
    </source>
</evidence>
<evidence type="ECO:0000256" key="1">
    <source>
        <dbReference type="ARBA" id="ARBA00008832"/>
    </source>
</evidence>
<dbReference type="Gene3D" id="1.10.510.10">
    <property type="entry name" value="Transferase(Phosphotransferase) domain 1"/>
    <property type="match status" value="1"/>
</dbReference>
<evidence type="ECO:0000256" key="4">
    <source>
        <dbReference type="ARBA" id="ARBA00022741"/>
    </source>
</evidence>
<evidence type="ECO:0000256" key="2">
    <source>
        <dbReference type="ARBA" id="ARBA00022527"/>
    </source>
</evidence>
<keyword evidence="5" id="KW-0418">Kinase</keyword>
<feature type="binding site" evidence="7">
    <location>
        <position position="33"/>
    </location>
    <ligand>
        <name>ATP</name>
        <dbReference type="ChEBI" id="CHEBI:30616"/>
    </ligand>
</feature>
<comment type="similarity">
    <text evidence="1">Belongs to the protein kinase superfamily. CMGC Ser/Thr protein kinase family. MAP kinase subfamily.</text>
</comment>
<dbReference type="PROSITE" id="PS50011">
    <property type="entry name" value="PROTEIN_KINASE_DOM"/>
    <property type="match status" value="1"/>
</dbReference>
<keyword evidence="3" id="KW-0808">Transferase</keyword>
<evidence type="ECO:0000259" key="9">
    <source>
        <dbReference type="PROSITE" id="PS50011"/>
    </source>
</evidence>
<dbReference type="CDD" id="cd07830">
    <property type="entry name" value="STKc_MAK_like"/>
    <property type="match status" value="1"/>
</dbReference>